<accession>A0A143DF05</accession>
<keyword evidence="4" id="KW-0809">Transit peptide</keyword>
<evidence type="ECO:0000256" key="6">
    <source>
        <dbReference type="ARBA" id="ARBA00023136"/>
    </source>
</evidence>
<dbReference type="GO" id="GO:0022900">
    <property type="term" value="P:electron transport chain"/>
    <property type="evidence" value="ECO:0007669"/>
    <property type="project" value="InterPro"/>
</dbReference>
<evidence type="ECO:0000256" key="4">
    <source>
        <dbReference type="ARBA" id="ARBA00022946"/>
    </source>
</evidence>
<organism evidence="7 8">
    <name type="scientific">Haematospirillum jordaniae</name>
    <dbReference type="NCBI Taxonomy" id="1549855"/>
    <lineage>
        <taxon>Bacteria</taxon>
        <taxon>Pseudomonadati</taxon>
        <taxon>Pseudomonadota</taxon>
        <taxon>Alphaproteobacteria</taxon>
        <taxon>Rhodospirillales</taxon>
        <taxon>Novispirillaceae</taxon>
        <taxon>Haematospirillum</taxon>
    </lineage>
</organism>
<evidence type="ECO:0000256" key="5">
    <source>
        <dbReference type="ARBA" id="ARBA00022982"/>
    </source>
</evidence>
<reference evidence="7 8" key="1">
    <citation type="submission" date="2016-02" db="EMBL/GenBank/DDBJ databases">
        <title>Complete Genome of H5569, the type strain of the newly described species Haematospirillium jordaniae.</title>
        <authorList>
            <person name="Nicholson A.C."/>
            <person name="Humrighouse B.W."/>
            <person name="Loparov V."/>
            <person name="McQuiston J.R."/>
        </authorList>
    </citation>
    <scope>NUCLEOTIDE SEQUENCE [LARGE SCALE GENOMIC DNA]</scope>
    <source>
        <strain evidence="7 8">H5569</strain>
    </source>
</reference>
<evidence type="ECO:0000313" key="8">
    <source>
        <dbReference type="Proteomes" id="UP000076066"/>
    </source>
</evidence>
<evidence type="ECO:0000256" key="3">
    <source>
        <dbReference type="ARBA" id="ARBA00022660"/>
    </source>
</evidence>
<comment type="subcellular location">
    <subcellularLocation>
        <location evidence="1">Membrane</location>
    </subcellularLocation>
</comment>
<evidence type="ECO:0000256" key="1">
    <source>
        <dbReference type="ARBA" id="ARBA00004370"/>
    </source>
</evidence>
<keyword evidence="2" id="KW-0813">Transport</keyword>
<dbReference type="PANTHER" id="PTHR12219:SF8">
    <property type="entry name" value="NADH DEHYDROGENASE [UBIQUINONE] IRON-SULFUR PROTEIN 4, MITOCHONDRIAL"/>
    <property type="match status" value="1"/>
</dbReference>
<dbReference type="AlphaFoldDB" id="A0A143DF05"/>
<dbReference type="PANTHER" id="PTHR12219">
    <property type="entry name" value="NADH-UBIQUINONE OXIDOREDUCTASE"/>
    <property type="match status" value="1"/>
</dbReference>
<dbReference type="RefSeq" id="WP_066135397.1">
    <property type="nucleotide sequence ID" value="NZ_CP014525.1"/>
</dbReference>
<proteinExistence type="predicted"/>
<dbReference type="Pfam" id="PF04800">
    <property type="entry name" value="NDUS4"/>
    <property type="match status" value="1"/>
</dbReference>
<name>A0A143DF05_9PROT</name>
<dbReference type="KEGG" id="hjo:AY555_07905"/>
<dbReference type="GO" id="GO:0016020">
    <property type="term" value="C:membrane"/>
    <property type="evidence" value="ECO:0007669"/>
    <property type="project" value="UniProtKB-SubCell"/>
</dbReference>
<dbReference type="GeneID" id="53317079"/>
<dbReference type="InterPro" id="IPR006885">
    <property type="entry name" value="NADH_UbQ_FeS_4_mit-like"/>
</dbReference>
<evidence type="ECO:0000313" key="7">
    <source>
        <dbReference type="EMBL" id="AMW35110.1"/>
    </source>
</evidence>
<keyword evidence="5" id="KW-0249">Electron transport</keyword>
<keyword evidence="6" id="KW-0472">Membrane</keyword>
<sequence>MPINARIYRPAKNAMQSGYGNSRGWILEFESEAPVVHDALMGWSGSSDTRKQVRLRFVDRDSAIAYARKNGFVVRVDEPRERNIKPKSYADNFAFGKVG</sequence>
<protein>
    <submittedName>
        <fullName evidence="7">Oxidoreductase</fullName>
    </submittedName>
</protein>
<keyword evidence="8" id="KW-1185">Reference proteome</keyword>
<dbReference type="Gene3D" id="3.30.160.190">
    <property type="entry name" value="atu1810 like domain"/>
    <property type="match status" value="1"/>
</dbReference>
<dbReference type="EMBL" id="CP014525">
    <property type="protein sequence ID" value="AMW35110.1"/>
    <property type="molecule type" value="Genomic_DNA"/>
</dbReference>
<dbReference type="STRING" id="1549855.AY555_07905"/>
<dbReference type="InterPro" id="IPR038532">
    <property type="entry name" value="NDUFS4-like_sf"/>
</dbReference>
<evidence type="ECO:0000256" key="2">
    <source>
        <dbReference type="ARBA" id="ARBA00022448"/>
    </source>
</evidence>
<dbReference type="Proteomes" id="UP000076066">
    <property type="component" value="Chromosome"/>
</dbReference>
<dbReference type="OrthoDB" id="9799572at2"/>
<keyword evidence="3" id="KW-0679">Respiratory chain</keyword>
<gene>
    <name evidence="7" type="ORF">AY555_07905</name>
</gene>